<protein>
    <recommendedName>
        <fullName evidence="1">Protein kinase domain-containing protein</fullName>
    </recommendedName>
</protein>
<comment type="caution">
    <text evidence="2">The sequence shown here is derived from an EMBL/GenBank/DDBJ whole genome shotgun (WGS) entry which is preliminary data.</text>
</comment>
<dbReference type="EMBL" id="SRPS01000046">
    <property type="protein sequence ID" value="KAG5972426.1"/>
    <property type="molecule type" value="Genomic_DNA"/>
</dbReference>
<dbReference type="PANTHER" id="PTHR48011:SF4">
    <property type="entry name" value="MITOGEN-ACTIVATED PROTEIN KINASE KINASE KINASE 19"/>
    <property type="match status" value="1"/>
</dbReference>
<dbReference type="AlphaFoldDB" id="A0A9P7MXQ6"/>
<evidence type="ECO:0000313" key="3">
    <source>
        <dbReference type="Proteomes" id="UP000784919"/>
    </source>
</evidence>
<dbReference type="GO" id="GO:0007165">
    <property type="term" value="P:signal transduction"/>
    <property type="evidence" value="ECO:0007669"/>
    <property type="project" value="TreeGrafter"/>
</dbReference>
<organism evidence="2 3">
    <name type="scientific">Claviceps arundinis</name>
    <dbReference type="NCBI Taxonomy" id="1623583"/>
    <lineage>
        <taxon>Eukaryota</taxon>
        <taxon>Fungi</taxon>
        <taxon>Dikarya</taxon>
        <taxon>Ascomycota</taxon>
        <taxon>Pezizomycotina</taxon>
        <taxon>Sordariomycetes</taxon>
        <taxon>Hypocreomycetidae</taxon>
        <taxon>Hypocreales</taxon>
        <taxon>Clavicipitaceae</taxon>
        <taxon>Claviceps</taxon>
    </lineage>
</organism>
<evidence type="ECO:0000259" key="1">
    <source>
        <dbReference type="PROSITE" id="PS50011"/>
    </source>
</evidence>
<gene>
    <name evidence="2" type="ORF">E4U56_006016</name>
</gene>
<dbReference type="PANTHER" id="PTHR48011">
    <property type="entry name" value="CCR4-NOT TRANSCRIPTIONAL COMPLEX SUBUNIT CAF120-RELATED"/>
    <property type="match status" value="1"/>
</dbReference>
<sequence>MQHAPSSAPPLIKHDTLIPIGVGGSAAVYGIDEATVLKRYYDEFDESIAVERLAYDRLGTHCNIVRRLGEPDEKSFLLERGEPLSLLIRARGTRCAKPAESVDVDQRLIWIRDAAEGLRHIHSKGLVHADVACTNMVSVQGRVKIIDFGGCSIDGSEAITGYNWYNKRSLVSPNVESDIFAFGCAVYEILTGKPPHHRLEDVAERGELVRRLYAEKQFPEVEGLPLRELMLACWHGSLGSMDEVIRYLEEPLVVHEPPHRTESIMSRLMDRSRGYFSLIGFKSRPCVLNPHRTEESLSRWTDRFWGCIRVTGLKSRPYVLRENSHKSRSILSSWFDRIKGCFRYTYTGLSRPWDMFFRPRIVITDDAHSTAC</sequence>
<proteinExistence type="predicted"/>
<dbReference type="InterPro" id="IPR000719">
    <property type="entry name" value="Prot_kinase_dom"/>
</dbReference>
<dbReference type="GO" id="GO:0004672">
    <property type="term" value="F:protein kinase activity"/>
    <property type="evidence" value="ECO:0007669"/>
    <property type="project" value="InterPro"/>
</dbReference>
<name>A0A9P7MXQ6_9HYPO</name>
<dbReference type="InterPro" id="IPR011009">
    <property type="entry name" value="Kinase-like_dom_sf"/>
</dbReference>
<feature type="domain" description="Protein kinase" evidence="1">
    <location>
        <begin position="14"/>
        <end position="276"/>
    </location>
</feature>
<dbReference type="SUPFAM" id="SSF56112">
    <property type="entry name" value="Protein kinase-like (PK-like)"/>
    <property type="match status" value="1"/>
</dbReference>
<dbReference type="Gene3D" id="1.10.510.10">
    <property type="entry name" value="Transferase(Phosphotransferase) domain 1"/>
    <property type="match status" value="1"/>
</dbReference>
<reference evidence="2" key="1">
    <citation type="journal article" date="2020" name="bioRxiv">
        <title>Whole genome comparisons of ergot fungi reveals the divergence and evolution of species within the genus Claviceps are the result of varying mechanisms driving genome evolution and host range expansion.</title>
        <authorList>
            <person name="Wyka S.A."/>
            <person name="Mondo S.J."/>
            <person name="Liu M."/>
            <person name="Dettman J."/>
            <person name="Nalam V."/>
            <person name="Broders K.D."/>
        </authorList>
    </citation>
    <scope>NUCLEOTIDE SEQUENCE</scope>
    <source>
        <strain evidence="2">CCC 1102</strain>
    </source>
</reference>
<dbReference type="OrthoDB" id="1668230at2759"/>
<dbReference type="Proteomes" id="UP000784919">
    <property type="component" value="Unassembled WGS sequence"/>
</dbReference>
<dbReference type="Pfam" id="PF07714">
    <property type="entry name" value="PK_Tyr_Ser-Thr"/>
    <property type="match status" value="1"/>
</dbReference>
<evidence type="ECO:0000313" key="2">
    <source>
        <dbReference type="EMBL" id="KAG5972426.1"/>
    </source>
</evidence>
<dbReference type="InterPro" id="IPR001245">
    <property type="entry name" value="Ser-Thr/Tyr_kinase_cat_dom"/>
</dbReference>
<dbReference type="InterPro" id="IPR052751">
    <property type="entry name" value="Plant_MAPKKK"/>
</dbReference>
<dbReference type="PROSITE" id="PS50011">
    <property type="entry name" value="PROTEIN_KINASE_DOM"/>
    <property type="match status" value="1"/>
</dbReference>
<dbReference type="GO" id="GO:0005524">
    <property type="term" value="F:ATP binding"/>
    <property type="evidence" value="ECO:0007669"/>
    <property type="project" value="InterPro"/>
</dbReference>
<accession>A0A9P7MXQ6</accession>